<keyword evidence="1" id="KW-0812">Transmembrane</keyword>
<comment type="caution">
    <text evidence="3">The sequence shown here is derived from an EMBL/GenBank/DDBJ whole genome shotgun (WGS) entry which is preliminary data.</text>
</comment>
<reference evidence="3" key="1">
    <citation type="submission" date="2022-11" db="EMBL/GenBank/DDBJ databases">
        <authorList>
            <person name="Petersen C."/>
        </authorList>
    </citation>
    <scope>NUCLEOTIDE SEQUENCE</scope>
    <source>
        <strain evidence="3">IBT 21917</strain>
    </source>
</reference>
<keyword evidence="1" id="KW-1133">Transmembrane helix</keyword>
<organism evidence="3 4">
    <name type="scientific">Penicillium capsulatum</name>
    <dbReference type="NCBI Taxonomy" id="69766"/>
    <lineage>
        <taxon>Eukaryota</taxon>
        <taxon>Fungi</taxon>
        <taxon>Dikarya</taxon>
        <taxon>Ascomycota</taxon>
        <taxon>Pezizomycotina</taxon>
        <taxon>Eurotiomycetes</taxon>
        <taxon>Eurotiomycetidae</taxon>
        <taxon>Eurotiales</taxon>
        <taxon>Aspergillaceae</taxon>
        <taxon>Penicillium</taxon>
    </lineage>
</organism>
<reference evidence="3" key="2">
    <citation type="journal article" date="2023" name="IMA Fungus">
        <title>Comparative genomic study of the Penicillium genus elucidates a diverse pangenome and 15 lateral gene transfer events.</title>
        <authorList>
            <person name="Petersen C."/>
            <person name="Sorensen T."/>
            <person name="Nielsen M.R."/>
            <person name="Sondergaard T.E."/>
            <person name="Sorensen J.L."/>
            <person name="Fitzpatrick D.A."/>
            <person name="Frisvad J.C."/>
            <person name="Nielsen K.L."/>
        </authorList>
    </citation>
    <scope>NUCLEOTIDE SEQUENCE</scope>
    <source>
        <strain evidence="3">IBT 21917</strain>
    </source>
</reference>
<dbReference type="PANTHER" id="PTHR37539">
    <property type="entry name" value="SECRETED PROTEIN-RELATED"/>
    <property type="match status" value="1"/>
</dbReference>
<name>A0A9W9LRQ9_9EURO</name>
<proteinExistence type="predicted"/>
<accession>A0A9W9LRQ9</accession>
<protein>
    <recommendedName>
        <fullName evidence="2">ER-bound oxygenase mpaB/mpaB'/Rubber oxygenase catalytic domain-containing protein</fullName>
    </recommendedName>
</protein>
<dbReference type="PANTHER" id="PTHR37539:SF1">
    <property type="entry name" value="ER-BOUND OXYGENASE MPAB_MPAB'_RUBBER OXYGENASE CATALYTIC DOMAIN-CONTAINING PROTEIN"/>
    <property type="match status" value="1"/>
</dbReference>
<dbReference type="InterPro" id="IPR018713">
    <property type="entry name" value="MPAB/Lcp_cat_dom"/>
</dbReference>
<dbReference type="InterPro" id="IPR037473">
    <property type="entry name" value="Lcp-like"/>
</dbReference>
<dbReference type="Pfam" id="PF09995">
    <property type="entry name" value="MPAB_Lcp_cat"/>
    <property type="match status" value="1"/>
</dbReference>
<keyword evidence="4" id="KW-1185">Reference proteome</keyword>
<dbReference type="EMBL" id="JAPQKO010000003">
    <property type="protein sequence ID" value="KAJ5172433.1"/>
    <property type="molecule type" value="Genomic_DNA"/>
</dbReference>
<dbReference type="OrthoDB" id="6361347at2759"/>
<dbReference type="AlphaFoldDB" id="A0A9W9LRQ9"/>
<feature type="domain" description="ER-bound oxygenase mpaB/mpaB'/Rubber oxygenase catalytic" evidence="2">
    <location>
        <begin position="126"/>
        <end position="351"/>
    </location>
</feature>
<evidence type="ECO:0000313" key="3">
    <source>
        <dbReference type="EMBL" id="KAJ5172433.1"/>
    </source>
</evidence>
<evidence type="ECO:0000313" key="4">
    <source>
        <dbReference type="Proteomes" id="UP001146351"/>
    </source>
</evidence>
<keyword evidence="1" id="KW-0472">Membrane</keyword>
<evidence type="ECO:0000256" key="1">
    <source>
        <dbReference type="SAM" id="Phobius"/>
    </source>
</evidence>
<feature type="transmembrane region" description="Helical" evidence="1">
    <location>
        <begin position="425"/>
        <end position="449"/>
    </location>
</feature>
<gene>
    <name evidence="3" type="ORF">N7492_005026</name>
</gene>
<sequence>MGFHTKSADGTYTVWNHSFKWTDKHFTPEELLPLRQQADDLAENAASRLQAIAGKEKENNPSAPPARADMYGLLKKHHADDEVLQQLWDEVHTVPDWVDWAQIERGQEFLYRYLVPNLTGLALQGFLGGTATIAGGTEVLVRTGSFSVRVLPRRFLETFLWLLQITISLKSIQPGGEGHISTVRVRLLHSTVRNRVLKLIEKDPAYFDAEKLGTPVNLRDAIHATAIFCCMPLFRQLPKIGIQPQPEETRDFLALFRYVAYVMATPDSYFDGPEQCKATMESIMLCEPDPTEASKAIGVNFVSAVQDYPGVNVSRSFFVTGCRAMSGDELADKMGFPKTSPIYYAAFKGWCTLLVVLTTLQQWIPAFDRMVINKAKDFVLSNIFEASLLKGEGRFELRYVPQLNQYTKKEEVAVKTSLFRPIETIGLVVFTIQYSMYFLAIAALVKLLFVGGRGLTPIF</sequence>
<evidence type="ECO:0000259" key="2">
    <source>
        <dbReference type="Pfam" id="PF09995"/>
    </source>
</evidence>
<dbReference type="Proteomes" id="UP001146351">
    <property type="component" value="Unassembled WGS sequence"/>
</dbReference>
<dbReference type="GO" id="GO:0016491">
    <property type="term" value="F:oxidoreductase activity"/>
    <property type="evidence" value="ECO:0007669"/>
    <property type="project" value="InterPro"/>
</dbReference>